<gene>
    <name evidence="1" type="ORF">M011DRAFT_467301</name>
</gene>
<accession>A0A6A6VAQ0</accession>
<evidence type="ECO:0000313" key="1">
    <source>
        <dbReference type="EMBL" id="KAF2747688.1"/>
    </source>
</evidence>
<dbReference type="AlphaFoldDB" id="A0A6A6VAQ0"/>
<dbReference type="Proteomes" id="UP000799440">
    <property type="component" value="Unassembled WGS sequence"/>
</dbReference>
<protein>
    <submittedName>
        <fullName evidence="1">Uncharacterized protein</fullName>
    </submittedName>
</protein>
<proteinExistence type="predicted"/>
<keyword evidence="2" id="KW-1185">Reference proteome</keyword>
<name>A0A6A6VAQ0_9PLEO</name>
<dbReference type="PROSITE" id="PS51257">
    <property type="entry name" value="PROKAR_LIPOPROTEIN"/>
    <property type="match status" value="1"/>
</dbReference>
<reference evidence="1" key="1">
    <citation type="journal article" date="2020" name="Stud. Mycol.">
        <title>101 Dothideomycetes genomes: a test case for predicting lifestyles and emergence of pathogens.</title>
        <authorList>
            <person name="Haridas S."/>
            <person name="Albert R."/>
            <person name="Binder M."/>
            <person name="Bloem J."/>
            <person name="Labutti K."/>
            <person name="Salamov A."/>
            <person name="Andreopoulos B."/>
            <person name="Baker S."/>
            <person name="Barry K."/>
            <person name="Bills G."/>
            <person name="Bluhm B."/>
            <person name="Cannon C."/>
            <person name="Castanera R."/>
            <person name="Culley D."/>
            <person name="Daum C."/>
            <person name="Ezra D."/>
            <person name="Gonzalez J."/>
            <person name="Henrissat B."/>
            <person name="Kuo A."/>
            <person name="Liang C."/>
            <person name="Lipzen A."/>
            <person name="Lutzoni F."/>
            <person name="Magnuson J."/>
            <person name="Mondo S."/>
            <person name="Nolan M."/>
            <person name="Ohm R."/>
            <person name="Pangilinan J."/>
            <person name="Park H.-J."/>
            <person name="Ramirez L."/>
            <person name="Alfaro M."/>
            <person name="Sun H."/>
            <person name="Tritt A."/>
            <person name="Yoshinaga Y."/>
            <person name="Zwiers L.-H."/>
            <person name="Turgeon B."/>
            <person name="Goodwin S."/>
            <person name="Spatafora J."/>
            <person name="Crous P."/>
            <person name="Grigoriev I."/>
        </authorList>
    </citation>
    <scope>NUCLEOTIDE SEQUENCE</scope>
    <source>
        <strain evidence="1">CBS 119925</strain>
    </source>
</reference>
<evidence type="ECO:0000313" key="2">
    <source>
        <dbReference type="Proteomes" id="UP000799440"/>
    </source>
</evidence>
<organism evidence="1 2">
    <name type="scientific">Sporormia fimetaria CBS 119925</name>
    <dbReference type="NCBI Taxonomy" id="1340428"/>
    <lineage>
        <taxon>Eukaryota</taxon>
        <taxon>Fungi</taxon>
        <taxon>Dikarya</taxon>
        <taxon>Ascomycota</taxon>
        <taxon>Pezizomycotina</taxon>
        <taxon>Dothideomycetes</taxon>
        <taxon>Pleosporomycetidae</taxon>
        <taxon>Pleosporales</taxon>
        <taxon>Sporormiaceae</taxon>
        <taxon>Sporormia</taxon>
    </lineage>
</organism>
<sequence length="67" mass="7151">MSRRCCSHGLLPTPLQSYCHIVSSALSCRSIMLTIEDCATPAAPPHCPMPKTSPEVRAATCTAADYT</sequence>
<dbReference type="EMBL" id="MU006571">
    <property type="protein sequence ID" value="KAF2747688.1"/>
    <property type="molecule type" value="Genomic_DNA"/>
</dbReference>